<dbReference type="EMBL" id="BK014969">
    <property type="protein sequence ID" value="DAD84924.1"/>
    <property type="molecule type" value="Genomic_DNA"/>
</dbReference>
<name>A0A8S5MRT7_9CAUD</name>
<organism evidence="1">
    <name type="scientific">Siphoviridae sp. ctouo22</name>
    <dbReference type="NCBI Taxonomy" id="2826463"/>
    <lineage>
        <taxon>Viruses</taxon>
        <taxon>Duplodnaviria</taxon>
        <taxon>Heunggongvirae</taxon>
        <taxon>Uroviricota</taxon>
        <taxon>Caudoviricetes</taxon>
    </lineage>
</organism>
<accession>A0A8S5MRT7</accession>
<protein>
    <submittedName>
        <fullName evidence="1">A-type inclusion protein repeat protein</fullName>
    </submittedName>
</protein>
<sequence>MSRSIILISHFYEKFFGFIGHSYTSFPKESITRNFISRKEKGVKKSTRKKIRSLEKRISDIESQLQCPQATFTCQLVTPNDILAQILQESQYQDHKYELRANLNGKTLFEKK</sequence>
<reference evidence="1" key="1">
    <citation type="journal article" date="2021" name="Proc. Natl. Acad. Sci. U.S.A.">
        <title>A Catalog of Tens of Thousands of Viruses from Human Metagenomes Reveals Hidden Associations with Chronic Diseases.</title>
        <authorList>
            <person name="Tisza M.J."/>
            <person name="Buck C.B."/>
        </authorList>
    </citation>
    <scope>NUCLEOTIDE SEQUENCE</scope>
    <source>
        <strain evidence="1">Ctouo22</strain>
    </source>
</reference>
<evidence type="ECO:0000313" key="1">
    <source>
        <dbReference type="EMBL" id="DAD84924.1"/>
    </source>
</evidence>
<proteinExistence type="predicted"/>